<comment type="caution">
    <text evidence="2">The sequence shown here is derived from an EMBL/GenBank/DDBJ whole genome shotgun (WGS) entry which is preliminary data.</text>
</comment>
<dbReference type="EMBL" id="JACAZI010000018">
    <property type="protein sequence ID" value="KAF7341204.1"/>
    <property type="molecule type" value="Genomic_DNA"/>
</dbReference>
<evidence type="ECO:0000313" key="2">
    <source>
        <dbReference type="EMBL" id="KAF7341204.1"/>
    </source>
</evidence>
<feature type="transmembrane region" description="Helical" evidence="1">
    <location>
        <begin position="7"/>
        <end position="27"/>
    </location>
</feature>
<organism evidence="2 3">
    <name type="scientific">Mycena venus</name>
    <dbReference type="NCBI Taxonomy" id="2733690"/>
    <lineage>
        <taxon>Eukaryota</taxon>
        <taxon>Fungi</taxon>
        <taxon>Dikarya</taxon>
        <taxon>Basidiomycota</taxon>
        <taxon>Agaricomycotina</taxon>
        <taxon>Agaricomycetes</taxon>
        <taxon>Agaricomycetidae</taxon>
        <taxon>Agaricales</taxon>
        <taxon>Marasmiineae</taxon>
        <taxon>Mycenaceae</taxon>
        <taxon>Mycena</taxon>
    </lineage>
</organism>
<accession>A0A8H6XIC7</accession>
<feature type="transmembrane region" description="Helical" evidence="1">
    <location>
        <begin position="139"/>
        <end position="157"/>
    </location>
</feature>
<dbReference type="OrthoDB" id="2953893at2759"/>
<keyword evidence="3" id="KW-1185">Reference proteome</keyword>
<gene>
    <name evidence="2" type="ORF">MVEN_01855800</name>
</gene>
<name>A0A8H6XIC7_9AGAR</name>
<sequence>MFDVGKLTIPLFVGTVLNWALFGALAVQVCDSRDTIVTFGAGWGDPDSLDRVGWAWLSVPILGSTIASVGQIFFAWRISIIGDTLYIPALIVAITTVQYGAGIWTGVDIIRAGRFSLLKFDNLKPPVNLLHHRQLSVETGVLCALFAIVDLSLYVAFDGNNYHLATCIWLSKVYSNSMMVVSVSLFF</sequence>
<feature type="transmembrane region" description="Helical" evidence="1">
    <location>
        <begin position="164"/>
        <end position="186"/>
    </location>
</feature>
<evidence type="ECO:0000256" key="1">
    <source>
        <dbReference type="SAM" id="Phobius"/>
    </source>
</evidence>
<keyword evidence="1" id="KW-0472">Membrane</keyword>
<dbReference type="AlphaFoldDB" id="A0A8H6XIC7"/>
<feature type="transmembrane region" description="Helical" evidence="1">
    <location>
        <begin position="85"/>
        <end position="107"/>
    </location>
</feature>
<proteinExistence type="predicted"/>
<keyword evidence="1" id="KW-1133">Transmembrane helix</keyword>
<feature type="transmembrane region" description="Helical" evidence="1">
    <location>
        <begin position="54"/>
        <end position="76"/>
    </location>
</feature>
<reference evidence="2" key="1">
    <citation type="submission" date="2020-05" db="EMBL/GenBank/DDBJ databases">
        <title>Mycena genomes resolve the evolution of fungal bioluminescence.</title>
        <authorList>
            <person name="Tsai I.J."/>
        </authorList>
    </citation>
    <scope>NUCLEOTIDE SEQUENCE</scope>
    <source>
        <strain evidence="2">CCC161011</strain>
    </source>
</reference>
<dbReference type="Proteomes" id="UP000620124">
    <property type="component" value="Unassembled WGS sequence"/>
</dbReference>
<protein>
    <submittedName>
        <fullName evidence="2">Uncharacterized protein</fullName>
    </submittedName>
</protein>
<evidence type="ECO:0000313" key="3">
    <source>
        <dbReference type="Proteomes" id="UP000620124"/>
    </source>
</evidence>
<keyword evidence="1" id="KW-0812">Transmembrane</keyword>